<evidence type="ECO:0000256" key="2">
    <source>
        <dbReference type="ARBA" id="ARBA00022763"/>
    </source>
</evidence>
<feature type="domain" description="UmuC" evidence="6">
    <location>
        <begin position="8"/>
        <end position="196"/>
    </location>
</feature>
<dbReference type="CDD" id="cd01700">
    <property type="entry name" value="PolY_Pol_V_umuC"/>
    <property type="match status" value="1"/>
</dbReference>
<sequence>MKNQDQIYALVDMNNCYVSCERAFDPQLNHVPVIVLSNNDGCVISRSEEAKQLGIKMAVPFYQIQSLVQQHKIQVRSSNYKLYNEISRRFHNILKSSVSPLNHEFYSIDEGFLNLSPFQQHDLSDFSQQIRQRIEQWLGIPVCIGIGRSKTEAKLANHLAKKNAYMAGVCNLAQMDLCSKEMLFQKIDVAEVWGVGRKNCKRLHALNIHSVFDLATADPAFIEKMFSVVMKRSVLELTGVSCLELEQIITSKKQIISSRSFGQRISDLDSLSEAMSHFLQIAVTGLRRQQSLCNGLIAFVQSGTFPGRTQYYHQSITINFATPTDSALQMNQVLMSRMSELFKSGIAFKKCGVILTGLENKATHIHDLWADHEQLEKFEKLQCVMDQVKKRYGQQGLAIGATQLPDRDWSMSQHHLSPDYFSLEGLPAIYH</sequence>
<dbReference type="KEGG" id="achi:CDG60_11735"/>
<dbReference type="GO" id="GO:0005829">
    <property type="term" value="C:cytosol"/>
    <property type="evidence" value="ECO:0007669"/>
    <property type="project" value="TreeGrafter"/>
</dbReference>
<dbReference type="Pfam" id="PF13438">
    <property type="entry name" value="DUF4113"/>
    <property type="match status" value="1"/>
</dbReference>
<keyword evidence="4" id="KW-0234">DNA repair</keyword>
<dbReference type="SUPFAM" id="SSF56672">
    <property type="entry name" value="DNA/RNA polymerases"/>
    <property type="match status" value="1"/>
</dbReference>
<dbReference type="GO" id="GO:0009432">
    <property type="term" value="P:SOS response"/>
    <property type="evidence" value="ECO:0007669"/>
    <property type="project" value="UniProtKB-KW"/>
</dbReference>
<dbReference type="Gene3D" id="3.30.70.270">
    <property type="match status" value="1"/>
</dbReference>
<dbReference type="Proteomes" id="UP000263753">
    <property type="component" value="Chromosome"/>
</dbReference>
<dbReference type="PANTHER" id="PTHR11076:SF34">
    <property type="entry name" value="PROTEIN UMUC"/>
    <property type="match status" value="1"/>
</dbReference>
<dbReference type="InterPro" id="IPR050116">
    <property type="entry name" value="DNA_polymerase-Y"/>
</dbReference>
<dbReference type="Pfam" id="PF11799">
    <property type="entry name" value="IMS_C"/>
    <property type="match status" value="1"/>
</dbReference>
<comment type="similarity">
    <text evidence="1">Belongs to the DNA polymerase type-Y family.</text>
</comment>
<evidence type="ECO:0000313" key="7">
    <source>
        <dbReference type="EMBL" id="AXY57175.1"/>
    </source>
</evidence>
<dbReference type="GO" id="GO:0006281">
    <property type="term" value="P:DNA repair"/>
    <property type="evidence" value="ECO:0007669"/>
    <property type="project" value="UniProtKB-KW"/>
</dbReference>
<evidence type="ECO:0000313" key="8">
    <source>
        <dbReference type="Proteomes" id="UP000263753"/>
    </source>
</evidence>
<dbReference type="InterPro" id="IPR043502">
    <property type="entry name" value="DNA/RNA_pol_sf"/>
</dbReference>
<evidence type="ECO:0000259" key="6">
    <source>
        <dbReference type="PROSITE" id="PS50173"/>
    </source>
</evidence>
<protein>
    <submittedName>
        <fullName evidence="7">DUF4113 domain-containing protein</fullName>
    </submittedName>
</protein>
<dbReference type="InterPro" id="IPR043128">
    <property type="entry name" value="Rev_trsase/Diguanyl_cyclase"/>
</dbReference>
<dbReference type="AlphaFoldDB" id="A0A3B7LYV1"/>
<dbReference type="GO" id="GO:0003887">
    <property type="term" value="F:DNA-directed DNA polymerase activity"/>
    <property type="evidence" value="ECO:0007669"/>
    <property type="project" value="TreeGrafter"/>
</dbReference>
<proteinExistence type="inferred from homology"/>
<dbReference type="EMBL" id="CP032134">
    <property type="protein sequence ID" value="AXY57175.1"/>
    <property type="molecule type" value="Genomic_DNA"/>
</dbReference>
<keyword evidence="2" id="KW-0227">DNA damage</keyword>
<dbReference type="GO" id="GO:0003684">
    <property type="term" value="F:damaged DNA binding"/>
    <property type="evidence" value="ECO:0007669"/>
    <property type="project" value="InterPro"/>
</dbReference>
<dbReference type="InterPro" id="IPR017961">
    <property type="entry name" value="DNA_pol_Y-fam_little_finger"/>
</dbReference>
<dbReference type="InterPro" id="IPR001126">
    <property type="entry name" value="UmuC"/>
</dbReference>
<name>A0A3B7LYV1_9GAMM</name>
<evidence type="ECO:0000256" key="5">
    <source>
        <dbReference type="ARBA" id="ARBA00023236"/>
    </source>
</evidence>
<dbReference type="Gene3D" id="1.10.150.20">
    <property type="entry name" value="5' to 3' exonuclease, C-terminal subdomain"/>
    <property type="match status" value="1"/>
</dbReference>
<evidence type="ECO:0000256" key="1">
    <source>
        <dbReference type="ARBA" id="ARBA00010945"/>
    </source>
</evidence>
<organism evidence="7 8">
    <name type="scientific">Acinetobacter chinensis</name>
    <dbReference type="NCBI Taxonomy" id="2004650"/>
    <lineage>
        <taxon>Bacteria</taxon>
        <taxon>Pseudomonadati</taxon>
        <taxon>Pseudomonadota</taxon>
        <taxon>Gammaproteobacteria</taxon>
        <taxon>Moraxellales</taxon>
        <taxon>Moraxellaceae</taxon>
        <taxon>Acinetobacter</taxon>
    </lineage>
</organism>
<accession>A0A3B7LYV1</accession>
<reference evidence="8" key="1">
    <citation type="submission" date="2018-09" db="EMBL/GenBank/DDBJ databases">
        <title>The complete genome of Acinetobacter sp. strain WCHAc010005.</title>
        <authorList>
            <person name="Hu Y."/>
            <person name="Long H."/>
            <person name="Feng Y."/>
            <person name="Zong Z."/>
        </authorList>
    </citation>
    <scope>NUCLEOTIDE SEQUENCE [LARGE SCALE GENOMIC DNA]</scope>
    <source>
        <strain evidence="8">WCHAc010005</strain>
    </source>
</reference>
<keyword evidence="3" id="KW-0741">SOS mutagenesis</keyword>
<dbReference type="InterPro" id="IPR025188">
    <property type="entry name" value="DUF4113"/>
</dbReference>
<dbReference type="PANTHER" id="PTHR11076">
    <property type="entry name" value="DNA REPAIR POLYMERASE UMUC / TRANSFERASE FAMILY MEMBER"/>
    <property type="match status" value="1"/>
</dbReference>
<keyword evidence="5" id="KW-0742">SOS response</keyword>
<dbReference type="PROSITE" id="PS50173">
    <property type="entry name" value="UMUC"/>
    <property type="match status" value="1"/>
</dbReference>
<dbReference type="Pfam" id="PF00817">
    <property type="entry name" value="IMS"/>
    <property type="match status" value="1"/>
</dbReference>
<dbReference type="RefSeq" id="WP_087512571.1">
    <property type="nucleotide sequence ID" value="NZ_CP032134.1"/>
</dbReference>
<gene>
    <name evidence="7" type="ORF">CDG60_11735</name>
</gene>
<evidence type="ECO:0000256" key="4">
    <source>
        <dbReference type="ARBA" id="ARBA00023204"/>
    </source>
</evidence>
<evidence type="ECO:0000256" key="3">
    <source>
        <dbReference type="ARBA" id="ARBA00023199"/>
    </source>
</evidence>
<dbReference type="GO" id="GO:0042276">
    <property type="term" value="P:error-prone translesion synthesis"/>
    <property type="evidence" value="ECO:0007669"/>
    <property type="project" value="TreeGrafter"/>
</dbReference>
<dbReference type="Gene3D" id="3.40.1170.60">
    <property type="match status" value="1"/>
</dbReference>